<dbReference type="PANTHER" id="PTHR30308:SF2">
    <property type="entry name" value="SSRA-BINDING PROTEIN"/>
    <property type="match status" value="1"/>
</dbReference>
<dbReference type="GO" id="GO:0003723">
    <property type="term" value="F:RNA binding"/>
    <property type="evidence" value="ECO:0007669"/>
    <property type="project" value="UniProtKB-KW"/>
</dbReference>
<evidence type="ECO:0000256" key="3">
    <source>
        <dbReference type="SAM" id="MobiDB-lite"/>
    </source>
</evidence>
<proteinExistence type="inferred from homology"/>
<evidence type="ECO:0000313" key="4">
    <source>
        <dbReference type="EMBL" id="OHA27245.1"/>
    </source>
</evidence>
<dbReference type="Gene3D" id="2.40.280.10">
    <property type="match status" value="1"/>
</dbReference>
<dbReference type="PANTHER" id="PTHR30308">
    <property type="entry name" value="TMRNA-BINDING COMPONENT OF TRANS-TRANSLATION TAGGING COMPLEX"/>
    <property type="match status" value="1"/>
</dbReference>
<dbReference type="InterPro" id="IPR000037">
    <property type="entry name" value="SsrA-bd_prot"/>
</dbReference>
<dbReference type="AlphaFoldDB" id="A0A1G2MTR5"/>
<organism evidence="4 5">
    <name type="scientific">Candidatus Taylorbacteria bacterium RIFCSPHIGHO2_02_FULL_45_35</name>
    <dbReference type="NCBI Taxonomy" id="1802311"/>
    <lineage>
        <taxon>Bacteria</taxon>
        <taxon>Candidatus Tayloriibacteriota</taxon>
    </lineage>
</organism>
<evidence type="ECO:0000256" key="1">
    <source>
        <dbReference type="ARBA" id="ARBA00022490"/>
    </source>
</evidence>
<reference evidence="4 5" key="1">
    <citation type="journal article" date="2016" name="Nat. Commun.">
        <title>Thousands of microbial genomes shed light on interconnected biogeochemical processes in an aquifer system.</title>
        <authorList>
            <person name="Anantharaman K."/>
            <person name="Brown C.T."/>
            <person name="Hug L.A."/>
            <person name="Sharon I."/>
            <person name="Castelle C.J."/>
            <person name="Probst A.J."/>
            <person name="Thomas B.C."/>
            <person name="Singh A."/>
            <person name="Wilkins M.J."/>
            <person name="Karaoz U."/>
            <person name="Brodie E.L."/>
            <person name="Williams K.H."/>
            <person name="Hubbard S.S."/>
            <person name="Banfield J.F."/>
        </authorList>
    </citation>
    <scope>NUCLEOTIDE SEQUENCE [LARGE SCALE GENOMIC DNA]</scope>
</reference>
<keyword evidence="1" id="KW-0963">Cytoplasm</keyword>
<evidence type="ECO:0000313" key="5">
    <source>
        <dbReference type="Proteomes" id="UP000177943"/>
    </source>
</evidence>
<gene>
    <name evidence="4" type="ORF">A3D56_00315</name>
</gene>
<sequence length="96" mass="11066">AFLVGATIAPYQPNNTPKDYSPMRNRRLLLTQKELSRLGGEEKTKGLTIVPLSIYNKGRKIKVAIAVVRGKKKFDKRESIKKRETDREIRRTLKNK</sequence>
<dbReference type="HAMAP" id="MF_00023">
    <property type="entry name" value="SmpB"/>
    <property type="match status" value="1"/>
</dbReference>
<dbReference type="SUPFAM" id="SSF74982">
    <property type="entry name" value="Small protein B (SmpB)"/>
    <property type="match status" value="1"/>
</dbReference>
<protein>
    <submittedName>
        <fullName evidence="4">SsrA-binding protein</fullName>
    </submittedName>
</protein>
<evidence type="ECO:0000256" key="2">
    <source>
        <dbReference type="ARBA" id="ARBA00022884"/>
    </source>
</evidence>
<name>A0A1G2MTR5_9BACT</name>
<dbReference type="Proteomes" id="UP000177943">
    <property type="component" value="Unassembled WGS sequence"/>
</dbReference>
<dbReference type="GO" id="GO:0070930">
    <property type="term" value="P:trans-translation-dependent protein tagging"/>
    <property type="evidence" value="ECO:0007669"/>
    <property type="project" value="TreeGrafter"/>
</dbReference>
<dbReference type="GO" id="GO:0005829">
    <property type="term" value="C:cytosol"/>
    <property type="evidence" value="ECO:0007669"/>
    <property type="project" value="TreeGrafter"/>
</dbReference>
<dbReference type="InterPro" id="IPR023620">
    <property type="entry name" value="SmpB"/>
</dbReference>
<feature type="non-terminal residue" evidence="4">
    <location>
        <position position="1"/>
    </location>
</feature>
<accession>A0A1G2MTR5</accession>
<dbReference type="Pfam" id="PF01668">
    <property type="entry name" value="SmpB"/>
    <property type="match status" value="1"/>
</dbReference>
<keyword evidence="2" id="KW-0694">RNA-binding</keyword>
<comment type="caution">
    <text evidence="4">The sequence shown here is derived from an EMBL/GenBank/DDBJ whole genome shotgun (WGS) entry which is preliminary data.</text>
</comment>
<feature type="region of interest" description="Disordered" evidence="3">
    <location>
        <begin position="76"/>
        <end position="96"/>
    </location>
</feature>
<dbReference type="EMBL" id="MHRP01000019">
    <property type="protein sequence ID" value="OHA27245.1"/>
    <property type="molecule type" value="Genomic_DNA"/>
</dbReference>